<dbReference type="Proteomes" id="UP000030008">
    <property type="component" value="Unassembled WGS sequence"/>
</dbReference>
<organism evidence="1 2">
    <name type="scientific">Clostridium innocuum</name>
    <dbReference type="NCBI Taxonomy" id="1522"/>
    <lineage>
        <taxon>Bacteria</taxon>
        <taxon>Bacillati</taxon>
        <taxon>Bacillota</taxon>
        <taxon>Clostridia</taxon>
        <taxon>Eubacteriales</taxon>
        <taxon>Clostridiaceae</taxon>
        <taxon>Clostridium</taxon>
    </lineage>
</organism>
<reference evidence="1 2" key="1">
    <citation type="submission" date="2014-08" db="EMBL/GenBank/DDBJ databases">
        <title>Clostridium innocuum, an unnegligible vancomycin-resistant pathogen causing extra-intestinal infections.</title>
        <authorList>
            <person name="Feng Y."/>
            <person name="Chiu C.-H."/>
        </authorList>
    </citation>
    <scope>NUCLEOTIDE SEQUENCE [LARGE SCALE GENOMIC DNA]</scope>
    <source>
        <strain evidence="1 2">AN88</strain>
    </source>
</reference>
<evidence type="ECO:0000313" key="2">
    <source>
        <dbReference type="Proteomes" id="UP000030008"/>
    </source>
</evidence>
<dbReference type="InterPro" id="IPR008840">
    <property type="entry name" value="Sipho_Gp157"/>
</dbReference>
<evidence type="ECO:0008006" key="3">
    <source>
        <dbReference type="Google" id="ProtNLM"/>
    </source>
</evidence>
<gene>
    <name evidence="1" type="ORF">CIAN88_15475</name>
</gene>
<sequence>MTRSLYEINAAYLQLFERIDPETGEILFTDEELDAIKEEFEVKADNIGCLIKEVKALIKARKEEIDALKMKNDSDQKRVDYLEKYLLNALMMRGKKKLATARNTISTRNTKSVSIDAEILIPKEYLKVKTETSPMKKEIGAALKQGIDVPGCSLVEKTSLTVK</sequence>
<comment type="caution">
    <text evidence="1">The sequence shown here is derived from an EMBL/GenBank/DDBJ whole genome shotgun (WGS) entry which is preliminary data.</text>
</comment>
<dbReference type="Pfam" id="PF05565">
    <property type="entry name" value="Sipho_Gp157"/>
    <property type="match status" value="1"/>
</dbReference>
<accession>A0A099I421</accession>
<dbReference type="RefSeq" id="WP_044906447.1">
    <property type="nucleotide sequence ID" value="NZ_JQIF01000072.1"/>
</dbReference>
<evidence type="ECO:0000313" key="1">
    <source>
        <dbReference type="EMBL" id="KGJ52336.1"/>
    </source>
</evidence>
<proteinExistence type="predicted"/>
<protein>
    <recommendedName>
        <fullName evidence="3">Siphovirus Gp157 family protein</fullName>
    </recommendedName>
</protein>
<dbReference type="EMBL" id="JQIF01000072">
    <property type="protein sequence ID" value="KGJ52336.1"/>
    <property type="molecule type" value="Genomic_DNA"/>
</dbReference>
<dbReference type="AlphaFoldDB" id="A0A099I421"/>
<name>A0A099I421_CLOIN</name>